<comment type="caution">
    <text evidence="1">The sequence shown here is derived from an EMBL/GenBank/DDBJ whole genome shotgun (WGS) entry which is preliminary data.</text>
</comment>
<evidence type="ECO:0000313" key="1">
    <source>
        <dbReference type="EMBL" id="NMV41642.1"/>
    </source>
</evidence>
<dbReference type="RefSeq" id="WP_169341757.1">
    <property type="nucleotide sequence ID" value="NZ_JABBZM010000036.1"/>
</dbReference>
<gene>
    <name evidence="1" type="ORF">HGR00_27355</name>
</gene>
<dbReference type="Proteomes" id="UP000575469">
    <property type="component" value="Unassembled WGS sequence"/>
</dbReference>
<accession>A0A848P2X1</accession>
<evidence type="ECO:0000313" key="2">
    <source>
        <dbReference type="Proteomes" id="UP000575469"/>
    </source>
</evidence>
<name>A0A848P2X1_9RALS</name>
<protein>
    <submittedName>
        <fullName evidence="1">Uncharacterized protein</fullName>
    </submittedName>
</protein>
<sequence>MAVPILSLHPISTLPRNSELSQILELRDPFLIPVADLELLIQEAPTALARGYLWGVLDARRMLKACTGLEVAI</sequence>
<dbReference type="EMBL" id="JABBZM010000036">
    <property type="protein sequence ID" value="NMV41642.1"/>
    <property type="molecule type" value="Genomic_DNA"/>
</dbReference>
<dbReference type="AlphaFoldDB" id="A0A848P2X1"/>
<organism evidence="1 2">
    <name type="scientific">Ralstonia insidiosa</name>
    <dbReference type="NCBI Taxonomy" id="190721"/>
    <lineage>
        <taxon>Bacteria</taxon>
        <taxon>Pseudomonadati</taxon>
        <taxon>Pseudomonadota</taxon>
        <taxon>Betaproteobacteria</taxon>
        <taxon>Burkholderiales</taxon>
        <taxon>Burkholderiaceae</taxon>
        <taxon>Ralstonia</taxon>
    </lineage>
</organism>
<proteinExistence type="predicted"/>
<reference evidence="1 2" key="1">
    <citation type="submission" date="2020-04" db="EMBL/GenBank/DDBJ databases">
        <title>Ralstonia insidiosa genome sequencing and assembly.</title>
        <authorList>
            <person name="Martins R.C.R."/>
            <person name="Perdigao-Neto L.V."/>
            <person name="Levin A.S.S."/>
            <person name="Costa S.F."/>
        </authorList>
    </citation>
    <scope>NUCLEOTIDE SEQUENCE [LARGE SCALE GENOMIC DNA]</scope>
    <source>
        <strain evidence="1 2">5047</strain>
    </source>
</reference>